<reference evidence="2 3" key="1">
    <citation type="submission" date="2019-12" db="EMBL/GenBank/DDBJ databases">
        <title>Genomic-based taxomic classification of the family Erythrobacteraceae.</title>
        <authorList>
            <person name="Xu L."/>
        </authorList>
    </citation>
    <scope>NUCLEOTIDE SEQUENCE [LARGE SCALE GENOMIC DNA]</scope>
    <source>
        <strain evidence="2 3">M0322</strain>
    </source>
</reference>
<dbReference type="InterPro" id="IPR024445">
    <property type="entry name" value="Tnp_ISXO2-like"/>
</dbReference>
<evidence type="ECO:0000313" key="3">
    <source>
        <dbReference type="Proteomes" id="UP000466966"/>
    </source>
</evidence>
<keyword evidence="3" id="KW-1185">Reference proteome</keyword>
<proteinExistence type="predicted"/>
<evidence type="ECO:0000313" key="2">
    <source>
        <dbReference type="EMBL" id="MXO70907.1"/>
    </source>
</evidence>
<evidence type="ECO:0000259" key="1">
    <source>
        <dbReference type="SMART" id="SM01126"/>
    </source>
</evidence>
<accession>A0A844YXV2</accession>
<dbReference type="PANTHER" id="PTHR47163:SF2">
    <property type="entry name" value="SI:DKEY-17M8.2"/>
    <property type="match status" value="1"/>
</dbReference>
<dbReference type="RefSeq" id="WP_160770766.1">
    <property type="nucleotide sequence ID" value="NZ_WTYV01000001.1"/>
</dbReference>
<comment type="caution">
    <text evidence="2">The sequence shown here is derived from an EMBL/GenBank/DDBJ whole genome shotgun (WGS) entry which is preliminary data.</text>
</comment>
<dbReference type="InterPro" id="IPR024442">
    <property type="entry name" value="Transposase_Zn_ribbon"/>
</dbReference>
<dbReference type="InterPro" id="IPR053164">
    <property type="entry name" value="IS1016-like_transposase"/>
</dbReference>
<dbReference type="NCBIfam" id="NF033547">
    <property type="entry name" value="transpos_IS1595"/>
    <property type="match status" value="1"/>
</dbReference>
<dbReference type="Proteomes" id="UP000466966">
    <property type="component" value="Unassembled WGS sequence"/>
</dbReference>
<feature type="domain" description="ISXO2-like transposase" evidence="1">
    <location>
        <begin position="140"/>
        <end position="287"/>
    </location>
</feature>
<dbReference type="AlphaFoldDB" id="A0A844YXV2"/>
<dbReference type="Pfam" id="PF12760">
    <property type="entry name" value="Zn_ribbon_IS1595"/>
    <property type="match status" value="1"/>
</dbReference>
<sequence>MSVLSSPHFHDEAKAFEYLESIVWADGVTCPHCGVHGGRVYDLSGVRTKASNKNPEGKVRHGLKKCGECRKQFTAKVGTVFEHARMPLHKMLQAVHLMVSSKKGISAHQLSRVLEVQYKSAWFLAHRIREAMRSGDLAQPFGGNGGAVEVDETYIGFKRDVATRRGTAHKHGVLALVDRESGQSRWFKIDSATADQIHPIVLGNIAREARLMTDEAKMYRKIGREFAEHGTTTHAAFQYVDMTDRTIHTNTVEGAFSIFKRGMRGVYQHCAEHHLHRYLAEFEFRYNNRIANGVDDRTRAARAMEGIVGKRITYARPD</sequence>
<dbReference type="SMART" id="SM01126">
    <property type="entry name" value="DDE_Tnp_IS1595"/>
    <property type="match status" value="1"/>
</dbReference>
<gene>
    <name evidence="2" type="ORF">GRI99_04560</name>
</gene>
<dbReference type="Pfam" id="PF12762">
    <property type="entry name" value="DDE_Tnp_IS1595"/>
    <property type="match status" value="1"/>
</dbReference>
<dbReference type="EMBL" id="WTYV01000001">
    <property type="protein sequence ID" value="MXO70907.1"/>
    <property type="molecule type" value="Genomic_DNA"/>
</dbReference>
<organism evidence="2 3">
    <name type="scientific">Alteraurantiacibacter buctensis</name>
    <dbReference type="NCBI Taxonomy" id="1503981"/>
    <lineage>
        <taxon>Bacteria</taxon>
        <taxon>Pseudomonadati</taxon>
        <taxon>Pseudomonadota</taxon>
        <taxon>Alphaproteobacteria</taxon>
        <taxon>Sphingomonadales</taxon>
        <taxon>Erythrobacteraceae</taxon>
        <taxon>Alteraurantiacibacter</taxon>
    </lineage>
</organism>
<dbReference type="PANTHER" id="PTHR47163">
    <property type="entry name" value="DDE_TNP_IS1595 DOMAIN-CONTAINING PROTEIN"/>
    <property type="match status" value="1"/>
</dbReference>
<dbReference type="OrthoDB" id="271821at2"/>
<name>A0A844YXV2_9SPHN</name>
<protein>
    <submittedName>
        <fullName evidence="2">IS1595 family transposase</fullName>
    </submittedName>
</protein>